<dbReference type="Gene3D" id="3.30.450.40">
    <property type="match status" value="1"/>
</dbReference>
<dbReference type="SUPFAM" id="SSF109604">
    <property type="entry name" value="HD-domain/PDEase-like"/>
    <property type="match status" value="2"/>
</dbReference>
<dbReference type="Gene3D" id="3.30.450.20">
    <property type="entry name" value="PAS domain"/>
    <property type="match status" value="1"/>
</dbReference>
<dbReference type="GO" id="GO:0016020">
    <property type="term" value="C:membrane"/>
    <property type="evidence" value="ECO:0007669"/>
    <property type="project" value="InterPro"/>
</dbReference>
<dbReference type="Proteomes" id="UP000070282">
    <property type="component" value="Unassembled WGS sequence"/>
</dbReference>
<feature type="transmembrane region" description="Helical" evidence="1">
    <location>
        <begin position="12"/>
        <end position="33"/>
    </location>
</feature>
<accession>A0A137SDC4</accession>
<dbReference type="GO" id="GO:0007165">
    <property type="term" value="P:signal transduction"/>
    <property type="evidence" value="ECO:0007669"/>
    <property type="project" value="InterPro"/>
</dbReference>
<evidence type="ECO:0000259" key="2">
    <source>
        <dbReference type="PROSITE" id="PS50885"/>
    </source>
</evidence>
<keyword evidence="1" id="KW-0812">Transmembrane</keyword>
<proteinExistence type="predicted"/>
<evidence type="ECO:0000259" key="3">
    <source>
        <dbReference type="PROSITE" id="PS51832"/>
    </source>
</evidence>
<dbReference type="Gene3D" id="6.10.340.10">
    <property type="match status" value="1"/>
</dbReference>
<evidence type="ECO:0000313" key="5">
    <source>
        <dbReference type="Proteomes" id="UP000070282"/>
    </source>
</evidence>
<feature type="domain" description="HD-GYP" evidence="3">
    <location>
        <begin position="706"/>
        <end position="919"/>
    </location>
</feature>
<keyword evidence="1" id="KW-1133">Transmembrane helix</keyword>
<dbReference type="CDD" id="cd00077">
    <property type="entry name" value="HDc"/>
    <property type="match status" value="2"/>
</dbReference>
<dbReference type="InterPro" id="IPR029151">
    <property type="entry name" value="Sensor-like_sf"/>
</dbReference>
<dbReference type="Gene3D" id="1.10.3210.10">
    <property type="entry name" value="Hypothetical protein af1432"/>
    <property type="match status" value="2"/>
</dbReference>
<dbReference type="SUPFAM" id="SSF103190">
    <property type="entry name" value="Sensory domain-like"/>
    <property type="match status" value="1"/>
</dbReference>
<dbReference type="PROSITE" id="PS51832">
    <property type="entry name" value="HD_GYP"/>
    <property type="match status" value="1"/>
</dbReference>
<dbReference type="SMART" id="SM00471">
    <property type="entry name" value="HDc"/>
    <property type="match status" value="1"/>
</dbReference>
<dbReference type="EMBL" id="LOCO01000006">
    <property type="protein sequence ID" value="KXO10436.1"/>
    <property type="molecule type" value="Genomic_DNA"/>
</dbReference>
<name>A0A137SDC4_9GAMM</name>
<keyword evidence="1" id="KW-0472">Membrane</keyword>
<organism evidence="4 5">
    <name type="scientific">Marinobacter excellens LAMA 842</name>
    <dbReference type="NCBI Taxonomy" id="1306954"/>
    <lineage>
        <taxon>Bacteria</taxon>
        <taxon>Pseudomonadati</taxon>
        <taxon>Pseudomonadota</taxon>
        <taxon>Gammaproteobacteria</taxon>
        <taxon>Pseudomonadales</taxon>
        <taxon>Marinobacteraceae</taxon>
        <taxon>Marinobacter</taxon>
    </lineage>
</organism>
<evidence type="ECO:0000313" key="4">
    <source>
        <dbReference type="EMBL" id="KXO10436.1"/>
    </source>
</evidence>
<feature type="domain" description="HAMP" evidence="2">
    <location>
        <begin position="351"/>
        <end position="404"/>
    </location>
</feature>
<dbReference type="InterPro" id="IPR003607">
    <property type="entry name" value="HD/PDEase_dom"/>
</dbReference>
<dbReference type="InterPro" id="IPR037522">
    <property type="entry name" value="HD_GYP_dom"/>
</dbReference>
<dbReference type="PATRIC" id="fig|1306954.6.peg.3501"/>
<comment type="caution">
    <text evidence="4">The sequence shown here is derived from an EMBL/GenBank/DDBJ whole genome shotgun (WGS) entry which is preliminary data.</text>
</comment>
<gene>
    <name evidence="4" type="ORF">J122_1511</name>
</gene>
<dbReference type="PANTHER" id="PTHR43155:SF2">
    <property type="entry name" value="CYCLIC DI-GMP PHOSPHODIESTERASE PA4108"/>
    <property type="match status" value="1"/>
</dbReference>
<dbReference type="Pfam" id="PF01966">
    <property type="entry name" value="HD"/>
    <property type="match status" value="1"/>
</dbReference>
<dbReference type="InterPro" id="IPR029016">
    <property type="entry name" value="GAF-like_dom_sf"/>
</dbReference>
<dbReference type="AlphaFoldDB" id="A0A137SDC4"/>
<evidence type="ECO:0000256" key="1">
    <source>
        <dbReference type="SAM" id="Phobius"/>
    </source>
</evidence>
<reference evidence="5" key="1">
    <citation type="submission" date="2015-12" db="EMBL/GenBank/DDBJ databases">
        <authorList>
            <person name="Lima A."/>
            <person name="Farahani Zayas N."/>
            <person name="Castro Da Silva M.A."/>
            <person name="Cabral A."/>
            <person name="Pessatti M.L."/>
        </authorList>
    </citation>
    <scope>NUCLEOTIDE SEQUENCE [LARGE SCALE GENOMIC DNA]</scope>
    <source>
        <strain evidence="5">LAMA 842</strain>
    </source>
</reference>
<dbReference type="SUPFAM" id="SSF55781">
    <property type="entry name" value="GAF domain-like"/>
    <property type="match status" value="1"/>
</dbReference>
<dbReference type="PANTHER" id="PTHR43155">
    <property type="entry name" value="CYCLIC DI-GMP PHOSPHODIESTERASE PA4108-RELATED"/>
    <property type="match status" value="1"/>
</dbReference>
<dbReference type="InterPro" id="IPR003660">
    <property type="entry name" value="HAMP_dom"/>
</dbReference>
<protein>
    <submittedName>
        <fullName evidence="4">Chemotactic transducer-related protein</fullName>
    </submittedName>
</protein>
<dbReference type="InterPro" id="IPR006674">
    <property type="entry name" value="HD_domain"/>
</dbReference>
<feature type="transmembrane region" description="Helical" evidence="1">
    <location>
        <begin position="332"/>
        <end position="350"/>
    </location>
</feature>
<dbReference type="Pfam" id="PF13487">
    <property type="entry name" value="HD_5"/>
    <property type="match status" value="1"/>
</dbReference>
<dbReference type="RefSeq" id="WP_061331670.1">
    <property type="nucleotide sequence ID" value="NZ_LOCO01000006.1"/>
</dbReference>
<sequence length="933" mass="104300">MLPNRQTAQVSLAFLIASAITLGMLILTLVLVGQSFRGMEQAKLTAAEATARQLATSVDDRINAITQPPSTALAVLRHDPLTGATNLDERLDRLPVLADILSSSPIVSAIYAGFGDGDFFLFRTLSSSGAVQFPDAPTGSHFLFQSLEREDEQRVGVWRFYDQGLNLIEHRVLESYDYDPRQRPWYQAAQSVSELQLSAPYVFFTTQETGLTLSQRASAQPSTVLGIDVTVNDLGAQLAQLRQTPGSQLAIVNDRGQLLASSELEQEAGAVIQTARLQQTERGVGGFSAEGRDWYGVAVALDALPDESLSIVIAIPSDELLAEVWAALARQTLIAGAIALLLLVIGWFMGRQVGKPLEQLTDRVSQLSRFRFDTKVRSESHIREASQLSIALDDMAHTIRSFQNISTVLNRGQDLNQLLRDILEQIVSIVGQKRGAIYLFNIHDHKLELTVNGGLEIPKALRSIPPAADDNELIRILRSHIPGHSVFAILRNRRRKLIGVLIIEIEHGDKTELSDDLIQFVDEIAGSAAVAIETRELIESQQALLDGIIQLVANAIDAKSPYTGGHCERVPKLAQMLAEQAESASDGPFARFRMSEDERYEFRLAAWLHDCGKITSPEYVVDKAVKLETIHNRIHEIRTRFEVLHRDADIQYLKACLEGKDSDEARQQRDQLQETLQEEFAFLARVNQGSESMSDDDVARIHEIGSRTWLRNFNDRLGLSGDEQQALEHQPTPELPVMETLLADKPGHLRSWGDKLPPVRKDDPRNRWGFDMTLPEHAYNRGELHNLTVRYGTLTDEERFKINEHIVQTICMLDALPLPDRLANVPRLAGTHHERMDGHGYPCRLTGENMSIPEKIMAIADVFEALTAVDRPYKRGKTLSESLGLMAIMVDKGHLDKDTFNLFLQSRIWLTYAQQHLRPEQIDPVDESLFMKP</sequence>
<dbReference type="PROSITE" id="PS50885">
    <property type="entry name" value="HAMP"/>
    <property type="match status" value="1"/>
</dbReference>
<dbReference type="GO" id="GO:0008081">
    <property type="term" value="F:phosphoric diester hydrolase activity"/>
    <property type="evidence" value="ECO:0007669"/>
    <property type="project" value="UniProtKB-ARBA"/>
</dbReference>
<keyword evidence="5" id="KW-1185">Reference proteome</keyword>